<evidence type="ECO:0000313" key="1">
    <source>
        <dbReference type="EMBL" id="AHX11166.1"/>
    </source>
</evidence>
<dbReference type="EMBL" id="CP007481">
    <property type="protein sequence ID" value="AHX11166.1"/>
    <property type="molecule type" value="Genomic_DNA"/>
</dbReference>
<dbReference type="AlphaFoldDB" id="X5H3M9"/>
<dbReference type="KEGG" id="nhm:NHE_0201"/>
<reference evidence="1 2" key="1">
    <citation type="submission" date="2014-03" db="EMBL/GenBank/DDBJ databases">
        <title>Sequencing and Comparison of Genomes and Transcriptome Profiles of Human Ehrlichiosis Agents.</title>
        <authorList>
            <person name="Lin M."/>
            <person name="Daugherty S.C."/>
            <person name="Nagaraj S."/>
            <person name="Cheng Z."/>
            <person name="Xiong Q."/>
            <person name="Lin F.-Y."/>
            <person name="Sengamalay N."/>
            <person name="Ott S."/>
            <person name="Godinez A."/>
            <person name="Tallon L.J."/>
            <person name="Sadzewicz L."/>
            <person name="Fraser C.M."/>
            <person name="Dunning Hotopp J.C."/>
            <person name="Rikihisa Y."/>
        </authorList>
    </citation>
    <scope>NUCLEOTIDE SEQUENCE [LARGE SCALE GENOMIC DNA]</scope>
    <source>
        <strain evidence="1 2">Oregon</strain>
    </source>
</reference>
<evidence type="ECO:0000313" key="2">
    <source>
        <dbReference type="Proteomes" id="UP000023755"/>
    </source>
</evidence>
<name>X5H3M9_9RICK</name>
<dbReference type="HOGENOM" id="CLU_1990269_0_0_5"/>
<gene>
    <name evidence="1" type="ORF">NHE_0201</name>
</gene>
<dbReference type="Proteomes" id="UP000023755">
    <property type="component" value="Chromosome"/>
</dbReference>
<organism evidence="1 2">
    <name type="scientific">Neorickettsia helminthoeca str. Oregon</name>
    <dbReference type="NCBI Taxonomy" id="1286528"/>
    <lineage>
        <taxon>Bacteria</taxon>
        <taxon>Pseudomonadati</taxon>
        <taxon>Pseudomonadota</taxon>
        <taxon>Alphaproteobacteria</taxon>
        <taxon>Rickettsiales</taxon>
        <taxon>Anaplasmataceae</taxon>
        <taxon>Neorickettsia</taxon>
    </lineage>
</organism>
<protein>
    <submittedName>
        <fullName evidence="1">Uncharacterized protein</fullName>
    </submittedName>
</protein>
<proteinExistence type="predicted"/>
<keyword evidence="2" id="KW-1185">Reference proteome</keyword>
<accession>X5H3M9</accession>
<sequence length="125" mass="14367">MGLGSSMGMVGNTINEFQSDLADDIESYTEKYVPRFYNATDFDMYQQAQPSYNQYEHQEYYNSKDAVQDRTSLLQDKKSDVIQGTQEPVINMYCTTDPELLESIILQFIEAHRKHKDTADTTEAA</sequence>